<evidence type="ECO:0000259" key="1">
    <source>
        <dbReference type="Pfam" id="PF09992"/>
    </source>
</evidence>
<dbReference type="InterPro" id="IPR018711">
    <property type="entry name" value="NAGPA"/>
</dbReference>
<gene>
    <name evidence="2" type="ORF">C3F09_09495</name>
</gene>
<dbReference type="Pfam" id="PF09992">
    <property type="entry name" value="NAGPA"/>
    <property type="match status" value="1"/>
</dbReference>
<feature type="domain" description="Phosphodiester glycosidase" evidence="1">
    <location>
        <begin position="108"/>
        <end position="288"/>
    </location>
</feature>
<dbReference type="EMBL" id="PQAP01000154">
    <property type="protein sequence ID" value="PWB70116.1"/>
    <property type="molecule type" value="Genomic_DNA"/>
</dbReference>
<accession>A0A855X3P7</accession>
<reference evidence="2 3" key="1">
    <citation type="journal article" date="2018" name="ISME J.">
        <title>A methanotrophic archaeon couples anaerobic oxidation of methane to Fe(III) reduction.</title>
        <authorList>
            <person name="Cai C."/>
            <person name="Leu A.O."/>
            <person name="Xie G.J."/>
            <person name="Guo J."/>
            <person name="Feng Y."/>
            <person name="Zhao J.X."/>
            <person name="Tyson G.W."/>
            <person name="Yuan Z."/>
            <person name="Hu S."/>
        </authorList>
    </citation>
    <scope>NUCLEOTIDE SEQUENCE [LARGE SCALE GENOMIC DNA]</scope>
    <source>
        <strain evidence="2">FeB_12</strain>
    </source>
</reference>
<evidence type="ECO:0000313" key="2">
    <source>
        <dbReference type="EMBL" id="PWB70116.1"/>
    </source>
</evidence>
<organism evidence="2 3">
    <name type="scientific">candidate division GN15 bacterium</name>
    <dbReference type="NCBI Taxonomy" id="2072418"/>
    <lineage>
        <taxon>Bacteria</taxon>
        <taxon>candidate division GN15</taxon>
    </lineage>
</organism>
<proteinExistence type="predicted"/>
<comment type="caution">
    <text evidence="2">The sequence shown here is derived from an EMBL/GenBank/DDBJ whole genome shotgun (WGS) entry which is preliminary data.</text>
</comment>
<name>A0A855X3P7_9BACT</name>
<sequence length="292" mass="32496">MRVFGENLSYIDYNMSSGKSRYILALILTLSAVAIIGGARADEPAIWRQLDSGLDIACFAVTTESVVTDSALTIVRIDPDKWEFKLMCRSRTEDNENLTARQWCEKYHLVAAVNAGMFQQDYTTHVGYVNIGGQVISGRVRSYLSAVAFGPKRDGLAPFRIFDLDRDSVADITRDYETVCQNMRLIARPGENKWSQQDRQWTEVALGEDDKGRALLIHCGRALPMHDFNELLLSLPIGVVTAQHLEGGAEAQLYLKDKEFEIERLGSFGIGSGSDNAIAYPIPNVIGISRKK</sequence>
<dbReference type="Proteomes" id="UP000250918">
    <property type="component" value="Unassembled WGS sequence"/>
</dbReference>
<dbReference type="AlphaFoldDB" id="A0A855X3P7"/>
<protein>
    <recommendedName>
        <fullName evidence="1">Phosphodiester glycosidase domain-containing protein</fullName>
    </recommendedName>
</protein>
<evidence type="ECO:0000313" key="3">
    <source>
        <dbReference type="Proteomes" id="UP000250918"/>
    </source>
</evidence>